<dbReference type="SUPFAM" id="SSF52540">
    <property type="entry name" value="P-loop containing nucleoside triphosphate hydrolases"/>
    <property type="match status" value="1"/>
</dbReference>
<dbReference type="InterPro" id="IPR011545">
    <property type="entry name" value="DEAD/DEAH_box_helicase_dom"/>
</dbReference>
<keyword evidence="11" id="KW-1185">Reference proteome</keyword>
<gene>
    <name evidence="10" type="ORF">BSTOLATCC_MIC42044</name>
</gene>
<keyword evidence="5" id="KW-0067">ATP-binding</keyword>
<keyword evidence="2" id="KW-0547">Nucleotide-binding</keyword>
<comment type="caution">
    <text evidence="10">The sequence shown here is derived from an EMBL/GenBank/DDBJ whole genome shotgun (WGS) entry which is preliminary data.</text>
</comment>
<sequence length="842" mass="96125">MSFIPSTSFFDAPGDIEKPQAIQVKKVIKRPPPTNKLKLLTESKSEPIIPDQKNRAVQFYESSVLKLMQNDDEEVKEPEILQLDMPLIDEEIKDETFNKALNQNFAEIPKKAKEKLKQKPKFKENFVKLNLSKGKSFSKMGKTRYGKKGKNKALFDPTSYGMEQRNIVSYSEGFTNKVRTEHTDWAEILKTEFGFNDWREGQLESIQKLTNGNNVLTILPTGAGKSLIYQFSARILAGLTIVITPLVSLITDQILRLPVCLSGACIHAQLPPQLQFKIYQEAKEGKIDILYLTPEKFLSDCFKFQNISLFCIDEAHCVSQLSFSSRLSYLLIPKSTNSLRILALTATAHKDTCKDISEILHITEVVSYGFPLRKNIEIKISRDPDITTAIGRIIKTDEFRKGSVIIYSPFQYLADSVAQWLKSKGESAASFHGGLPDYKKEKIQENFMTGKIRVLVATVSFGMGIDKANVKGVIHMYLPKTLEHLVQETGRAGRDGEKSYAHIILNERDMFQLRSLGYTNHITKRHIIQLVKAINRNGFKRKRGDNDISSKDPSIIKLQETCEDMGLEKDTLSSLLLELEKRDVITLNPLTYTAVQIRFHKSQPDQLAEKYSIISHVLAKSKNYAGVRKLYIPDITEGIGLSVQDVIQVLRRLAATGEISCEFSEEAFILEPKKVPEDFELLKLAKDVEMYFSQIEEVYREKIETCYNVLNTFAADSYVSSKNCNEELGDYINTYMNGNVKEMLPEQRLPFDIDMDIHSVVGNFDGIPDTKDIVCVMQGINSRRTPSARWKDHHMWGRYTKYPFPLVYEAVDEFILDEIENKIEYRVKRQKEETGEIIEQDN</sequence>
<feature type="domain" description="Helicase ATP-binding" evidence="8">
    <location>
        <begin position="206"/>
        <end position="366"/>
    </location>
</feature>
<proteinExistence type="inferred from homology"/>
<evidence type="ECO:0000256" key="5">
    <source>
        <dbReference type="ARBA" id="ARBA00022840"/>
    </source>
</evidence>
<dbReference type="InterPro" id="IPR014001">
    <property type="entry name" value="Helicase_ATP-bd"/>
</dbReference>
<dbReference type="GO" id="GO:0009378">
    <property type="term" value="F:four-way junction helicase activity"/>
    <property type="evidence" value="ECO:0007669"/>
    <property type="project" value="TreeGrafter"/>
</dbReference>
<evidence type="ECO:0000256" key="1">
    <source>
        <dbReference type="ARBA" id="ARBA00005446"/>
    </source>
</evidence>
<dbReference type="EMBL" id="CAJZBQ010000041">
    <property type="protein sequence ID" value="CAG9326777.1"/>
    <property type="molecule type" value="Genomic_DNA"/>
</dbReference>
<evidence type="ECO:0000256" key="6">
    <source>
        <dbReference type="ARBA" id="ARBA00034617"/>
    </source>
</evidence>
<protein>
    <recommendedName>
        <fullName evidence="7">DNA 3'-5' helicase</fullName>
        <ecNumber evidence="7">5.6.2.4</ecNumber>
    </recommendedName>
</protein>
<organism evidence="10 11">
    <name type="scientific">Blepharisma stoltei</name>
    <dbReference type="NCBI Taxonomy" id="1481888"/>
    <lineage>
        <taxon>Eukaryota</taxon>
        <taxon>Sar</taxon>
        <taxon>Alveolata</taxon>
        <taxon>Ciliophora</taxon>
        <taxon>Postciliodesmatophora</taxon>
        <taxon>Heterotrichea</taxon>
        <taxon>Heterotrichida</taxon>
        <taxon>Blepharismidae</taxon>
        <taxon>Blepharisma</taxon>
    </lineage>
</organism>
<dbReference type="AlphaFoldDB" id="A0AAU9JR24"/>
<name>A0AAU9JR24_9CILI</name>
<dbReference type="SMART" id="SM00490">
    <property type="entry name" value="HELICc"/>
    <property type="match status" value="1"/>
</dbReference>
<dbReference type="EC" id="5.6.2.4" evidence="7"/>
<dbReference type="GO" id="GO:0000724">
    <property type="term" value="P:double-strand break repair via homologous recombination"/>
    <property type="evidence" value="ECO:0007669"/>
    <property type="project" value="TreeGrafter"/>
</dbReference>
<dbReference type="PROSITE" id="PS51194">
    <property type="entry name" value="HELICASE_CTER"/>
    <property type="match status" value="1"/>
</dbReference>
<keyword evidence="4" id="KW-0347">Helicase</keyword>
<evidence type="ECO:0000256" key="7">
    <source>
        <dbReference type="ARBA" id="ARBA00034808"/>
    </source>
</evidence>
<dbReference type="PROSITE" id="PS51192">
    <property type="entry name" value="HELICASE_ATP_BIND_1"/>
    <property type="match status" value="1"/>
</dbReference>
<feature type="domain" description="Helicase C-terminal" evidence="9">
    <location>
        <begin position="385"/>
        <end position="538"/>
    </location>
</feature>
<comment type="catalytic activity">
    <reaction evidence="6">
        <text>Couples ATP hydrolysis with the unwinding of duplex DNA by translocating in the 3'-5' direction.</text>
        <dbReference type="EC" id="5.6.2.4"/>
    </reaction>
</comment>
<dbReference type="GO" id="GO:0005694">
    <property type="term" value="C:chromosome"/>
    <property type="evidence" value="ECO:0007669"/>
    <property type="project" value="TreeGrafter"/>
</dbReference>
<dbReference type="PANTHER" id="PTHR13710:SF108">
    <property type="entry name" value="ATP-DEPENDENT DNA HELICASE Q4"/>
    <property type="match status" value="1"/>
</dbReference>
<dbReference type="InterPro" id="IPR027417">
    <property type="entry name" value="P-loop_NTPase"/>
</dbReference>
<dbReference type="GO" id="GO:0003676">
    <property type="term" value="F:nucleic acid binding"/>
    <property type="evidence" value="ECO:0007669"/>
    <property type="project" value="InterPro"/>
</dbReference>
<dbReference type="GO" id="GO:0043138">
    <property type="term" value="F:3'-5' DNA helicase activity"/>
    <property type="evidence" value="ECO:0007669"/>
    <property type="project" value="UniProtKB-EC"/>
</dbReference>
<dbReference type="PANTHER" id="PTHR13710">
    <property type="entry name" value="DNA HELICASE RECQ FAMILY MEMBER"/>
    <property type="match status" value="1"/>
</dbReference>
<evidence type="ECO:0000256" key="2">
    <source>
        <dbReference type="ARBA" id="ARBA00022741"/>
    </source>
</evidence>
<dbReference type="InterPro" id="IPR004589">
    <property type="entry name" value="DNA_helicase_ATP-dep_RecQ"/>
</dbReference>
<dbReference type="GO" id="GO:0016787">
    <property type="term" value="F:hydrolase activity"/>
    <property type="evidence" value="ECO:0007669"/>
    <property type="project" value="UniProtKB-KW"/>
</dbReference>
<dbReference type="Gene3D" id="3.40.50.300">
    <property type="entry name" value="P-loop containing nucleotide triphosphate hydrolases"/>
    <property type="match status" value="2"/>
</dbReference>
<comment type="similarity">
    <text evidence="1">Belongs to the helicase family. RecQ subfamily.</text>
</comment>
<evidence type="ECO:0000259" key="9">
    <source>
        <dbReference type="PROSITE" id="PS51194"/>
    </source>
</evidence>
<dbReference type="GO" id="GO:0005524">
    <property type="term" value="F:ATP binding"/>
    <property type="evidence" value="ECO:0007669"/>
    <property type="project" value="UniProtKB-KW"/>
</dbReference>
<dbReference type="Pfam" id="PF00271">
    <property type="entry name" value="Helicase_C"/>
    <property type="match status" value="1"/>
</dbReference>
<accession>A0AAU9JR24</accession>
<keyword evidence="3" id="KW-0378">Hydrolase</keyword>
<evidence type="ECO:0000256" key="3">
    <source>
        <dbReference type="ARBA" id="ARBA00022801"/>
    </source>
</evidence>
<evidence type="ECO:0000259" key="8">
    <source>
        <dbReference type="PROSITE" id="PS51192"/>
    </source>
</evidence>
<dbReference type="GO" id="GO:0005634">
    <property type="term" value="C:nucleus"/>
    <property type="evidence" value="ECO:0007669"/>
    <property type="project" value="TreeGrafter"/>
</dbReference>
<dbReference type="Pfam" id="PF00270">
    <property type="entry name" value="DEAD"/>
    <property type="match status" value="1"/>
</dbReference>
<dbReference type="NCBIfam" id="TIGR00614">
    <property type="entry name" value="recQ_fam"/>
    <property type="match status" value="1"/>
</dbReference>
<dbReference type="GO" id="GO:0005737">
    <property type="term" value="C:cytoplasm"/>
    <property type="evidence" value="ECO:0007669"/>
    <property type="project" value="TreeGrafter"/>
</dbReference>
<evidence type="ECO:0000313" key="11">
    <source>
        <dbReference type="Proteomes" id="UP001162131"/>
    </source>
</evidence>
<dbReference type="SMART" id="SM00487">
    <property type="entry name" value="DEXDc"/>
    <property type="match status" value="1"/>
</dbReference>
<reference evidence="10" key="1">
    <citation type="submission" date="2021-09" db="EMBL/GenBank/DDBJ databases">
        <authorList>
            <consortium name="AG Swart"/>
            <person name="Singh M."/>
            <person name="Singh A."/>
            <person name="Seah K."/>
            <person name="Emmerich C."/>
        </authorList>
    </citation>
    <scope>NUCLEOTIDE SEQUENCE</scope>
    <source>
        <strain evidence="10">ATCC30299</strain>
    </source>
</reference>
<evidence type="ECO:0000256" key="4">
    <source>
        <dbReference type="ARBA" id="ARBA00022806"/>
    </source>
</evidence>
<evidence type="ECO:0000313" key="10">
    <source>
        <dbReference type="EMBL" id="CAG9326777.1"/>
    </source>
</evidence>
<dbReference type="Proteomes" id="UP001162131">
    <property type="component" value="Unassembled WGS sequence"/>
</dbReference>
<dbReference type="InterPro" id="IPR001650">
    <property type="entry name" value="Helicase_C-like"/>
</dbReference>